<gene>
    <name evidence="2" type="ORF">Q31b_10740</name>
</gene>
<feature type="transmembrane region" description="Helical" evidence="1">
    <location>
        <begin position="26"/>
        <end position="45"/>
    </location>
</feature>
<keyword evidence="3" id="KW-1185">Reference proteome</keyword>
<keyword evidence="1" id="KW-0472">Membrane</keyword>
<proteinExistence type="predicted"/>
<reference evidence="2 3" key="1">
    <citation type="submission" date="2019-02" db="EMBL/GenBank/DDBJ databases">
        <title>Deep-cultivation of Planctomycetes and their phenomic and genomic characterization uncovers novel biology.</title>
        <authorList>
            <person name="Wiegand S."/>
            <person name="Jogler M."/>
            <person name="Boedeker C."/>
            <person name="Pinto D."/>
            <person name="Vollmers J."/>
            <person name="Rivas-Marin E."/>
            <person name="Kohn T."/>
            <person name="Peeters S.H."/>
            <person name="Heuer A."/>
            <person name="Rast P."/>
            <person name="Oberbeckmann S."/>
            <person name="Bunk B."/>
            <person name="Jeske O."/>
            <person name="Meyerdierks A."/>
            <person name="Storesund J.E."/>
            <person name="Kallscheuer N."/>
            <person name="Luecker S."/>
            <person name="Lage O.M."/>
            <person name="Pohl T."/>
            <person name="Merkel B.J."/>
            <person name="Hornburger P."/>
            <person name="Mueller R.-W."/>
            <person name="Bruemmer F."/>
            <person name="Labrenz M."/>
            <person name="Spormann A.M."/>
            <person name="Op Den Camp H."/>
            <person name="Overmann J."/>
            <person name="Amann R."/>
            <person name="Jetten M.S.M."/>
            <person name="Mascher T."/>
            <person name="Medema M.H."/>
            <person name="Devos D.P."/>
            <person name="Kaster A.-K."/>
            <person name="Ovreas L."/>
            <person name="Rohde M."/>
            <person name="Galperin M.Y."/>
            <person name="Jogler C."/>
        </authorList>
    </citation>
    <scope>NUCLEOTIDE SEQUENCE [LARGE SCALE GENOMIC DNA]</scope>
    <source>
        <strain evidence="2 3">Q31b</strain>
    </source>
</reference>
<feature type="transmembrane region" description="Helical" evidence="1">
    <location>
        <begin position="81"/>
        <end position="102"/>
    </location>
</feature>
<sequence>MTNPYKPPTTIESIQEETPAINRHRFAGIWIAANGMFHFLLVNYMNDRNSGGLDDDFLYLVGLGVFVAFGFRWAMGLARLFGSFAVFGLCVFLVVFLLSPWIDSTAESELHYGSIVIKNPTNWHLAISWFAFAFAVLPPWWHLQIERGEWVTKRREIDLKKLADKLDTGSGPC</sequence>
<name>A0A5C6EAL3_9BACT</name>
<evidence type="ECO:0000256" key="1">
    <source>
        <dbReference type="SAM" id="Phobius"/>
    </source>
</evidence>
<feature type="transmembrane region" description="Helical" evidence="1">
    <location>
        <begin position="122"/>
        <end position="143"/>
    </location>
</feature>
<dbReference type="AlphaFoldDB" id="A0A5C6EAL3"/>
<evidence type="ECO:0000313" key="3">
    <source>
        <dbReference type="Proteomes" id="UP000315471"/>
    </source>
</evidence>
<comment type="caution">
    <text evidence="2">The sequence shown here is derived from an EMBL/GenBank/DDBJ whole genome shotgun (WGS) entry which is preliminary data.</text>
</comment>
<keyword evidence="1" id="KW-0812">Transmembrane</keyword>
<evidence type="ECO:0000313" key="2">
    <source>
        <dbReference type="EMBL" id="TWU45898.1"/>
    </source>
</evidence>
<protein>
    <submittedName>
        <fullName evidence="2">Uncharacterized protein</fullName>
    </submittedName>
</protein>
<dbReference type="OrthoDB" id="289528at2"/>
<feature type="transmembrane region" description="Helical" evidence="1">
    <location>
        <begin position="57"/>
        <end position="74"/>
    </location>
</feature>
<keyword evidence="1" id="KW-1133">Transmembrane helix</keyword>
<dbReference type="RefSeq" id="WP_146598513.1">
    <property type="nucleotide sequence ID" value="NZ_SJPY01000001.1"/>
</dbReference>
<dbReference type="EMBL" id="SJPY01000001">
    <property type="protein sequence ID" value="TWU45898.1"/>
    <property type="molecule type" value="Genomic_DNA"/>
</dbReference>
<organism evidence="2 3">
    <name type="scientific">Novipirellula aureliae</name>
    <dbReference type="NCBI Taxonomy" id="2527966"/>
    <lineage>
        <taxon>Bacteria</taxon>
        <taxon>Pseudomonadati</taxon>
        <taxon>Planctomycetota</taxon>
        <taxon>Planctomycetia</taxon>
        <taxon>Pirellulales</taxon>
        <taxon>Pirellulaceae</taxon>
        <taxon>Novipirellula</taxon>
    </lineage>
</organism>
<dbReference type="Proteomes" id="UP000315471">
    <property type="component" value="Unassembled WGS sequence"/>
</dbReference>
<accession>A0A5C6EAL3</accession>